<keyword evidence="11" id="KW-1185">Reference proteome</keyword>
<dbReference type="PANTHER" id="PTHR24264">
    <property type="entry name" value="TRYPSIN-RELATED"/>
    <property type="match status" value="1"/>
</dbReference>
<feature type="chain" id="PRO_5026871539" evidence="9">
    <location>
        <begin position="22"/>
        <end position="277"/>
    </location>
</feature>
<dbReference type="GeneID" id="115878182"/>
<dbReference type="KEGG" id="soy:115878182"/>
<keyword evidence="4 8" id="KW-0378">Hydrolase</keyword>
<dbReference type="InParanoid" id="A0A6J2XGP8"/>
<evidence type="ECO:0000256" key="4">
    <source>
        <dbReference type="ARBA" id="ARBA00022801"/>
    </source>
</evidence>
<dbReference type="InterPro" id="IPR043504">
    <property type="entry name" value="Peptidase_S1_PA_chymotrypsin"/>
</dbReference>
<accession>A0A6J2XGP8</accession>
<evidence type="ECO:0000256" key="1">
    <source>
        <dbReference type="ARBA" id="ARBA00007664"/>
    </source>
</evidence>
<dbReference type="OrthoDB" id="10051896at2759"/>
<dbReference type="InterPro" id="IPR018114">
    <property type="entry name" value="TRYPSIN_HIS"/>
</dbReference>
<sequence length="277" mass="30296">MALKVILVLCLVFVGIESTLSRFNAEKLAAYDAKFKSLNNDTRIVGGAPVDISSYRYQGSLQNWHRHRCGVALISNIWVLTAAHCTKTYIYPLPKYALTVRFGSRFQQNEGFVYQVAEVIDHPQYDYDDIDYDISLLRLGRPVTFGNTIEPIPLPSRDQALVPGSTCTITGWGTLASGGVSPAGLQMVQVPLVSNENCEDYYSVFYGAGSITDRMMCAGFSEGGSDACQGDSGGPLVVDGQLIGIVSWGYYCAQPNAPGVYASVVYFRDWIQQHSGL</sequence>
<feature type="domain" description="Peptidase S1" evidence="10">
    <location>
        <begin position="44"/>
        <end position="276"/>
    </location>
</feature>
<protein>
    <submittedName>
        <fullName evidence="12">Trypsin-3-like</fullName>
    </submittedName>
</protein>
<dbReference type="InterPro" id="IPR001314">
    <property type="entry name" value="Peptidase_S1A"/>
</dbReference>
<keyword evidence="7" id="KW-1015">Disulfide bond</keyword>
<dbReference type="GO" id="GO:0005615">
    <property type="term" value="C:extracellular space"/>
    <property type="evidence" value="ECO:0007669"/>
    <property type="project" value="TreeGrafter"/>
</dbReference>
<reference evidence="12" key="1">
    <citation type="submission" date="2025-08" db="UniProtKB">
        <authorList>
            <consortium name="RefSeq"/>
        </authorList>
    </citation>
    <scope>IDENTIFICATION</scope>
    <source>
        <tissue evidence="12">Gonads</tissue>
    </source>
</reference>
<comment type="similarity">
    <text evidence="1">Belongs to the peptidase S1 family.</text>
</comment>
<dbReference type="FunFam" id="2.40.10.10:FF:000077">
    <property type="entry name" value="Predicted protein"/>
    <property type="match status" value="1"/>
</dbReference>
<organism evidence="11 12">
    <name type="scientific">Sitophilus oryzae</name>
    <name type="common">Rice weevil</name>
    <name type="synonym">Curculio oryzae</name>
    <dbReference type="NCBI Taxonomy" id="7048"/>
    <lineage>
        <taxon>Eukaryota</taxon>
        <taxon>Metazoa</taxon>
        <taxon>Ecdysozoa</taxon>
        <taxon>Arthropoda</taxon>
        <taxon>Hexapoda</taxon>
        <taxon>Insecta</taxon>
        <taxon>Pterygota</taxon>
        <taxon>Neoptera</taxon>
        <taxon>Endopterygota</taxon>
        <taxon>Coleoptera</taxon>
        <taxon>Polyphaga</taxon>
        <taxon>Cucujiformia</taxon>
        <taxon>Curculionidae</taxon>
        <taxon>Dryophthorinae</taxon>
        <taxon>Sitophilus</taxon>
    </lineage>
</organism>
<dbReference type="InterPro" id="IPR050127">
    <property type="entry name" value="Serine_Proteases_S1"/>
</dbReference>
<gene>
    <name evidence="12" type="primary">LOC115878182</name>
</gene>
<dbReference type="PANTHER" id="PTHR24264:SF20">
    <property type="entry name" value="TRYPSIN-LIKE"/>
    <property type="match status" value="1"/>
</dbReference>
<dbReference type="RefSeq" id="XP_030750452.1">
    <property type="nucleotide sequence ID" value="XM_030894592.1"/>
</dbReference>
<dbReference type="InterPro" id="IPR009003">
    <property type="entry name" value="Peptidase_S1_PA"/>
</dbReference>
<dbReference type="PROSITE" id="PS00134">
    <property type="entry name" value="TRYPSIN_HIS"/>
    <property type="match status" value="1"/>
</dbReference>
<dbReference type="InterPro" id="IPR001254">
    <property type="entry name" value="Trypsin_dom"/>
</dbReference>
<keyword evidence="3 9" id="KW-0732">Signal</keyword>
<evidence type="ECO:0000256" key="6">
    <source>
        <dbReference type="ARBA" id="ARBA00023145"/>
    </source>
</evidence>
<evidence type="ECO:0000256" key="2">
    <source>
        <dbReference type="ARBA" id="ARBA00022670"/>
    </source>
</evidence>
<evidence type="ECO:0000256" key="9">
    <source>
        <dbReference type="SAM" id="SignalP"/>
    </source>
</evidence>
<dbReference type="FunCoup" id="A0A6J2XGP8">
    <property type="interactions" value="36"/>
</dbReference>
<evidence type="ECO:0000256" key="8">
    <source>
        <dbReference type="RuleBase" id="RU363034"/>
    </source>
</evidence>
<dbReference type="Gene3D" id="2.40.10.10">
    <property type="entry name" value="Trypsin-like serine proteases"/>
    <property type="match status" value="1"/>
</dbReference>
<evidence type="ECO:0000256" key="7">
    <source>
        <dbReference type="ARBA" id="ARBA00023157"/>
    </source>
</evidence>
<evidence type="ECO:0000313" key="12">
    <source>
        <dbReference type="RefSeq" id="XP_030750452.1"/>
    </source>
</evidence>
<evidence type="ECO:0000259" key="10">
    <source>
        <dbReference type="PROSITE" id="PS50240"/>
    </source>
</evidence>
<keyword evidence="6" id="KW-0865">Zymogen</keyword>
<proteinExistence type="inferred from homology"/>
<dbReference type="SMART" id="SM00020">
    <property type="entry name" value="Tryp_SPc"/>
    <property type="match status" value="1"/>
</dbReference>
<dbReference type="Proteomes" id="UP000504635">
    <property type="component" value="Unplaced"/>
</dbReference>
<dbReference type="SUPFAM" id="SSF50494">
    <property type="entry name" value="Trypsin-like serine proteases"/>
    <property type="match status" value="1"/>
</dbReference>
<dbReference type="PRINTS" id="PR00722">
    <property type="entry name" value="CHYMOTRYPSIN"/>
</dbReference>
<keyword evidence="5 8" id="KW-0720">Serine protease</keyword>
<dbReference type="CDD" id="cd00190">
    <property type="entry name" value="Tryp_SPc"/>
    <property type="match status" value="1"/>
</dbReference>
<dbReference type="PROSITE" id="PS50240">
    <property type="entry name" value="TRYPSIN_DOM"/>
    <property type="match status" value="1"/>
</dbReference>
<dbReference type="GO" id="GO:0006508">
    <property type="term" value="P:proteolysis"/>
    <property type="evidence" value="ECO:0007669"/>
    <property type="project" value="UniProtKB-KW"/>
</dbReference>
<dbReference type="AlphaFoldDB" id="A0A6J2XGP8"/>
<evidence type="ECO:0000256" key="3">
    <source>
        <dbReference type="ARBA" id="ARBA00022729"/>
    </source>
</evidence>
<name>A0A6J2XGP8_SITOR</name>
<evidence type="ECO:0000256" key="5">
    <source>
        <dbReference type="ARBA" id="ARBA00022825"/>
    </source>
</evidence>
<dbReference type="GO" id="GO:0004252">
    <property type="term" value="F:serine-type endopeptidase activity"/>
    <property type="evidence" value="ECO:0007669"/>
    <property type="project" value="InterPro"/>
</dbReference>
<dbReference type="InterPro" id="IPR033116">
    <property type="entry name" value="TRYPSIN_SER"/>
</dbReference>
<evidence type="ECO:0000313" key="11">
    <source>
        <dbReference type="Proteomes" id="UP000504635"/>
    </source>
</evidence>
<dbReference type="PROSITE" id="PS00135">
    <property type="entry name" value="TRYPSIN_SER"/>
    <property type="match status" value="1"/>
</dbReference>
<dbReference type="Pfam" id="PF00089">
    <property type="entry name" value="Trypsin"/>
    <property type="match status" value="1"/>
</dbReference>
<feature type="signal peptide" evidence="9">
    <location>
        <begin position="1"/>
        <end position="21"/>
    </location>
</feature>
<keyword evidence="2 8" id="KW-0645">Protease</keyword>